<name>A0A840LEB1_9BURK</name>
<comment type="caution">
    <text evidence="4">The sequence shown here is derived from an EMBL/GenBank/DDBJ whole genome shotgun (WGS) entry which is preliminary data.</text>
</comment>
<evidence type="ECO:0000256" key="2">
    <source>
        <dbReference type="ARBA" id="ARBA00023002"/>
    </source>
</evidence>
<evidence type="ECO:0000259" key="3">
    <source>
        <dbReference type="SMART" id="SM00822"/>
    </source>
</evidence>
<dbReference type="InterPro" id="IPR036291">
    <property type="entry name" value="NAD(P)-bd_dom_sf"/>
</dbReference>
<dbReference type="EMBL" id="JACHLP010000004">
    <property type="protein sequence ID" value="MBB4843647.1"/>
    <property type="molecule type" value="Genomic_DNA"/>
</dbReference>
<dbReference type="Proteomes" id="UP000562027">
    <property type="component" value="Unassembled WGS sequence"/>
</dbReference>
<sequence>MQTSADLFRLDGRLALVTAGASGIGQALAIGLAQAGADLIVTRHHQGCEATVAAIEALGRRCQVMDADLSDAAVPERLIEAVVARHGRLDVLVNNAGAIRRAAAEDVSSEDWHAVLQLNLHAAWQLAQSAGRQMLDQGQGRIINIASLLSMQGGIRVPAYAASKHGLLGLTRALANEWAGRGVGVNAIAPGYITTANTAPLRADPQRERQVLERIPAGRWGQPADLVGAAVFLASPAAAYVHGQLLAVDGGWMAR</sequence>
<dbReference type="InterPro" id="IPR057326">
    <property type="entry name" value="KR_dom"/>
</dbReference>
<dbReference type="PRINTS" id="PR00081">
    <property type="entry name" value="GDHRDH"/>
</dbReference>
<accession>A0A840LEB1</accession>
<dbReference type="SUPFAM" id="SSF51735">
    <property type="entry name" value="NAD(P)-binding Rossmann-fold domains"/>
    <property type="match status" value="1"/>
</dbReference>
<feature type="domain" description="Ketoreductase" evidence="3">
    <location>
        <begin position="13"/>
        <end position="181"/>
    </location>
</feature>
<dbReference type="EC" id="1.1.1.125" evidence="4"/>
<dbReference type="RefSeq" id="WP_184299118.1">
    <property type="nucleotide sequence ID" value="NZ_JACHLP010000004.1"/>
</dbReference>
<evidence type="ECO:0000313" key="5">
    <source>
        <dbReference type="Proteomes" id="UP000562027"/>
    </source>
</evidence>
<dbReference type="Gene3D" id="3.40.50.720">
    <property type="entry name" value="NAD(P)-binding Rossmann-like Domain"/>
    <property type="match status" value="1"/>
</dbReference>
<dbReference type="PRINTS" id="PR00080">
    <property type="entry name" value="SDRFAMILY"/>
</dbReference>
<evidence type="ECO:0000313" key="4">
    <source>
        <dbReference type="EMBL" id="MBB4843647.1"/>
    </source>
</evidence>
<dbReference type="InterPro" id="IPR002347">
    <property type="entry name" value="SDR_fam"/>
</dbReference>
<dbReference type="NCBIfam" id="TIGR01832">
    <property type="entry name" value="kduD"/>
    <property type="match status" value="1"/>
</dbReference>
<dbReference type="Pfam" id="PF13561">
    <property type="entry name" value="adh_short_C2"/>
    <property type="match status" value="1"/>
</dbReference>
<dbReference type="FunFam" id="3.40.50.720:FF:000084">
    <property type="entry name" value="Short-chain dehydrogenase reductase"/>
    <property type="match status" value="1"/>
</dbReference>
<dbReference type="SMART" id="SM00822">
    <property type="entry name" value="PKS_KR"/>
    <property type="match status" value="1"/>
</dbReference>
<organism evidence="4 5">
    <name type="scientific">Roseateles oligotrophus</name>
    <dbReference type="NCBI Taxonomy" id="1769250"/>
    <lineage>
        <taxon>Bacteria</taxon>
        <taxon>Pseudomonadati</taxon>
        <taxon>Pseudomonadota</taxon>
        <taxon>Betaproteobacteria</taxon>
        <taxon>Burkholderiales</taxon>
        <taxon>Sphaerotilaceae</taxon>
        <taxon>Roseateles</taxon>
    </lineage>
</organism>
<dbReference type="InterPro" id="IPR011286">
    <property type="entry name" value="2-deoxy-D-gluc_3_DH"/>
</dbReference>
<dbReference type="InterPro" id="IPR020904">
    <property type="entry name" value="Sc_DH/Rdtase_CS"/>
</dbReference>
<dbReference type="GO" id="GO:0008678">
    <property type="term" value="F:2-deoxy-D-gluconate 3-dehydrogenase activity"/>
    <property type="evidence" value="ECO:0007669"/>
    <property type="project" value="UniProtKB-EC"/>
</dbReference>
<comment type="similarity">
    <text evidence="1">Belongs to the short-chain dehydrogenases/reductases (SDR) family.</text>
</comment>
<dbReference type="GO" id="GO:0051287">
    <property type="term" value="F:NAD binding"/>
    <property type="evidence" value="ECO:0007669"/>
    <property type="project" value="InterPro"/>
</dbReference>
<keyword evidence="2 4" id="KW-0560">Oxidoreductase</keyword>
<dbReference type="AlphaFoldDB" id="A0A840LEB1"/>
<proteinExistence type="inferred from homology"/>
<keyword evidence="5" id="KW-1185">Reference proteome</keyword>
<dbReference type="PANTHER" id="PTHR42760:SF5">
    <property type="entry name" value="2-DEHYDRO-3-DEOXY-D-GLUCONATE 5-DEHYDROGENASE"/>
    <property type="match status" value="1"/>
</dbReference>
<dbReference type="PANTHER" id="PTHR42760">
    <property type="entry name" value="SHORT-CHAIN DEHYDROGENASES/REDUCTASES FAMILY MEMBER"/>
    <property type="match status" value="1"/>
</dbReference>
<reference evidence="4 5" key="1">
    <citation type="submission" date="2020-08" db="EMBL/GenBank/DDBJ databases">
        <title>Functional genomics of gut bacteria from endangered species of beetles.</title>
        <authorList>
            <person name="Carlos-Shanley C."/>
        </authorList>
    </citation>
    <scope>NUCLEOTIDE SEQUENCE [LARGE SCALE GENOMIC DNA]</scope>
    <source>
        <strain evidence="4 5">S00239</strain>
    </source>
</reference>
<gene>
    <name evidence="4" type="ORF">HNP55_002170</name>
</gene>
<protein>
    <submittedName>
        <fullName evidence="4">2-deoxy-D-gluconate 3-dehydrogenase</fullName>
        <ecNumber evidence="4">1.1.1.125</ecNumber>
    </submittedName>
</protein>
<evidence type="ECO:0000256" key="1">
    <source>
        <dbReference type="ARBA" id="ARBA00006484"/>
    </source>
</evidence>
<dbReference type="PROSITE" id="PS00061">
    <property type="entry name" value="ADH_SHORT"/>
    <property type="match status" value="1"/>
</dbReference>